<proteinExistence type="predicted"/>
<dbReference type="OrthoDB" id="8942458at2"/>
<evidence type="ECO:0000256" key="2">
    <source>
        <dbReference type="SAM" id="SignalP"/>
    </source>
</evidence>
<name>A0A378YRI4_9BURK</name>
<evidence type="ECO:0000256" key="1">
    <source>
        <dbReference type="SAM" id="MobiDB-lite"/>
    </source>
</evidence>
<dbReference type="EMBL" id="UGSG01000001">
    <property type="protein sequence ID" value="SUA79081.1"/>
    <property type="molecule type" value="Genomic_DNA"/>
</dbReference>
<evidence type="ECO:0000313" key="5">
    <source>
        <dbReference type="Proteomes" id="UP000254573"/>
    </source>
</evidence>
<dbReference type="KEGG" id="ppnm:LV28_15370"/>
<reference evidence="4 6" key="2">
    <citation type="submission" date="2019-08" db="EMBL/GenBank/DDBJ databases">
        <authorList>
            <person name="Peeters C."/>
        </authorList>
    </citation>
    <scope>NUCLEOTIDE SEQUENCE [LARGE SCALE GENOMIC DNA]</scope>
    <source>
        <strain evidence="4 6">LMG 31119</strain>
    </source>
</reference>
<dbReference type="AlphaFoldDB" id="A0A378YRI4"/>
<reference evidence="3 5" key="1">
    <citation type="submission" date="2018-06" db="EMBL/GenBank/DDBJ databases">
        <authorList>
            <consortium name="Pathogen Informatics"/>
            <person name="Doyle S."/>
        </authorList>
    </citation>
    <scope>NUCLEOTIDE SEQUENCE [LARGE SCALE GENOMIC DNA]</scope>
    <source>
        <strain evidence="3 5">NCTC13160</strain>
    </source>
</reference>
<evidence type="ECO:0008006" key="7">
    <source>
        <dbReference type="Google" id="ProtNLM"/>
    </source>
</evidence>
<dbReference type="Proteomes" id="UP000361468">
    <property type="component" value="Unassembled WGS sequence"/>
</dbReference>
<keyword evidence="6" id="KW-1185">Reference proteome</keyword>
<dbReference type="EMBL" id="CABPSO010000001">
    <property type="protein sequence ID" value="VVE61696.1"/>
    <property type="molecule type" value="Genomic_DNA"/>
</dbReference>
<keyword evidence="2" id="KW-0732">Signal</keyword>
<feature type="chain" id="PRO_5044586496" description="Type IV pilus biogenesis protein PilP" evidence="2">
    <location>
        <begin position="29"/>
        <end position="167"/>
    </location>
</feature>
<dbReference type="Proteomes" id="UP000254573">
    <property type="component" value="Unassembled WGS sequence"/>
</dbReference>
<dbReference type="STRING" id="93220.A6P55_12470"/>
<evidence type="ECO:0000313" key="4">
    <source>
        <dbReference type="EMBL" id="VVE61696.1"/>
    </source>
</evidence>
<feature type="signal peptide" evidence="2">
    <location>
        <begin position="1"/>
        <end position="28"/>
    </location>
</feature>
<dbReference type="RefSeq" id="WP_023598096.1">
    <property type="nucleotide sequence ID" value="NC_023018.2"/>
</dbReference>
<evidence type="ECO:0000313" key="6">
    <source>
        <dbReference type="Proteomes" id="UP000361468"/>
    </source>
</evidence>
<accession>A0A378YRI4</accession>
<sequence length="167" mass="17655">MSIKSFHPACVVLLVAPCMLATAAGAHAEETIDAFARAHLKASQAAQAAKDAGEAQAAHKVPGAAVARPARPDVPPELLFIYGVENTTVAYLRVDGRYGRNVTRGDKVGDWQIVAIGDDFVDVRRGAQRRRLLLPNTFGAAPVAPEQAEDRSAGGRASPELSYASPR</sequence>
<evidence type="ECO:0000313" key="3">
    <source>
        <dbReference type="EMBL" id="SUA79081.1"/>
    </source>
</evidence>
<feature type="region of interest" description="Disordered" evidence="1">
    <location>
        <begin position="139"/>
        <end position="167"/>
    </location>
</feature>
<gene>
    <name evidence="3" type="ORF">NCTC13160_03028</name>
    <name evidence="4" type="ORF">PPN31119_00672</name>
</gene>
<organism evidence="3 5">
    <name type="scientific">Pandoraea pnomenusa</name>
    <dbReference type="NCBI Taxonomy" id="93220"/>
    <lineage>
        <taxon>Bacteria</taxon>
        <taxon>Pseudomonadati</taxon>
        <taxon>Pseudomonadota</taxon>
        <taxon>Betaproteobacteria</taxon>
        <taxon>Burkholderiales</taxon>
        <taxon>Burkholderiaceae</taxon>
        <taxon>Pandoraea</taxon>
    </lineage>
</organism>
<protein>
    <recommendedName>
        <fullName evidence="7">Type IV pilus biogenesis protein PilP</fullName>
    </recommendedName>
</protein>
<dbReference type="GeneID" id="57196742"/>